<reference evidence="7 8" key="2">
    <citation type="submission" date="2019-05" db="EMBL/GenBank/DDBJ databases">
        <title>Glycomyces buryatensis sp. nov.</title>
        <authorList>
            <person name="Nikitina E."/>
        </authorList>
    </citation>
    <scope>NUCLEOTIDE SEQUENCE [LARGE SCALE GENOMIC DNA]</scope>
    <source>
        <strain evidence="7 8">18</strain>
    </source>
</reference>
<proteinExistence type="predicted"/>
<feature type="transmembrane region" description="Helical" evidence="5">
    <location>
        <begin position="254"/>
        <end position="274"/>
    </location>
</feature>
<feature type="transmembrane region" description="Helical" evidence="5">
    <location>
        <begin position="343"/>
        <end position="370"/>
    </location>
</feature>
<dbReference type="InterPro" id="IPR036259">
    <property type="entry name" value="MFS_trans_sf"/>
</dbReference>
<evidence type="ECO:0000256" key="1">
    <source>
        <dbReference type="ARBA" id="ARBA00004651"/>
    </source>
</evidence>
<feature type="transmembrane region" description="Helical" evidence="5">
    <location>
        <begin position="286"/>
        <end position="306"/>
    </location>
</feature>
<feature type="transmembrane region" description="Helical" evidence="5">
    <location>
        <begin position="376"/>
        <end position="397"/>
    </location>
</feature>
<keyword evidence="3 5" id="KW-1133">Transmembrane helix</keyword>
<keyword evidence="4 5" id="KW-0472">Membrane</keyword>
<comment type="caution">
    <text evidence="7">The sequence shown here is derived from an EMBL/GenBank/DDBJ whole genome shotgun (WGS) entry which is preliminary data.</text>
</comment>
<evidence type="ECO:0000256" key="2">
    <source>
        <dbReference type="ARBA" id="ARBA00022692"/>
    </source>
</evidence>
<organism evidence="7 8">
    <name type="scientific">Glycomyces buryatensis</name>
    <dbReference type="NCBI Taxonomy" id="2570927"/>
    <lineage>
        <taxon>Bacteria</taxon>
        <taxon>Bacillati</taxon>
        <taxon>Actinomycetota</taxon>
        <taxon>Actinomycetes</taxon>
        <taxon>Glycomycetales</taxon>
        <taxon>Glycomycetaceae</taxon>
        <taxon>Glycomyces</taxon>
    </lineage>
</organism>
<feature type="transmembrane region" description="Helical" evidence="5">
    <location>
        <begin position="183"/>
        <end position="200"/>
    </location>
</feature>
<dbReference type="InterPro" id="IPR020846">
    <property type="entry name" value="MFS_dom"/>
</dbReference>
<reference evidence="8" key="1">
    <citation type="submission" date="2019-04" db="EMBL/GenBank/DDBJ databases">
        <title>Nocardioides xinjiangensis sp. nov.</title>
        <authorList>
            <person name="Liu S."/>
        </authorList>
    </citation>
    <scope>NUCLEOTIDE SEQUENCE [LARGE SCALE GENOMIC DNA]</scope>
    <source>
        <strain evidence="8">18</strain>
    </source>
</reference>
<protein>
    <submittedName>
        <fullName evidence="7">MFS transporter</fullName>
    </submittedName>
</protein>
<evidence type="ECO:0000313" key="7">
    <source>
        <dbReference type="EMBL" id="THV40836.1"/>
    </source>
</evidence>
<comment type="subcellular location">
    <subcellularLocation>
        <location evidence="1">Cell membrane</location>
        <topology evidence="1">Multi-pass membrane protein</topology>
    </subcellularLocation>
</comment>
<evidence type="ECO:0000256" key="4">
    <source>
        <dbReference type="ARBA" id="ARBA00023136"/>
    </source>
</evidence>
<keyword evidence="8" id="KW-1185">Reference proteome</keyword>
<dbReference type="GO" id="GO:0022857">
    <property type="term" value="F:transmembrane transporter activity"/>
    <property type="evidence" value="ECO:0007669"/>
    <property type="project" value="InterPro"/>
</dbReference>
<sequence>MWEPLTAWSTVANVPATALTAAPKTSTTFLSALCVNVAAVVPVFLFGGLAVQISGELGMSIGAIGLTSGLYFAVSALTTIPAGALVERFGAVATSRAAVLNVVVALLAVAGFAHDTTTLIVLLLLAAPANGLGQLSSNSILSDWAPLRRKGLMFGAKQASVPLCTMLSGLAVPVIALTLGWRWGFVAGAVLALMAIIPLHGLGRIETPPKQGKGRAFDRGLLLFAAATCLGASAATPLGSYLTTYAVQMGTSESFAGLNLTIGGLAGVIARTGFGGLGDLRQGKAGGEFGIIVGMLIGGMAGIVAIMAGVPWLLMVGTAAAFSLGWAWPGLMNFAVTKRYPHAPAAATSITQTGVFAGGTIGPIAFGLIVEHSGWTAGWSVVICCMAAAIGFLLTGVRATAKSAADSSAGSAVNSAAGSSVNAAS</sequence>
<evidence type="ECO:0000259" key="6">
    <source>
        <dbReference type="PROSITE" id="PS50850"/>
    </source>
</evidence>
<evidence type="ECO:0000256" key="3">
    <source>
        <dbReference type="ARBA" id="ARBA00022989"/>
    </source>
</evidence>
<keyword evidence="2 5" id="KW-0812">Transmembrane</keyword>
<dbReference type="OrthoDB" id="5176013at2"/>
<name>A0A4V4HS94_9ACTN</name>
<dbReference type="GO" id="GO:0005886">
    <property type="term" value="C:plasma membrane"/>
    <property type="evidence" value="ECO:0007669"/>
    <property type="project" value="UniProtKB-SubCell"/>
</dbReference>
<feature type="domain" description="Major facilitator superfamily (MFS) profile" evidence="6">
    <location>
        <begin position="20"/>
        <end position="403"/>
    </location>
</feature>
<dbReference type="PANTHER" id="PTHR23527:SF1">
    <property type="entry name" value="BLL3282 PROTEIN"/>
    <property type="match status" value="1"/>
</dbReference>
<dbReference type="EMBL" id="STGY01000055">
    <property type="protein sequence ID" value="THV40836.1"/>
    <property type="molecule type" value="Genomic_DNA"/>
</dbReference>
<dbReference type="Gene3D" id="1.20.1250.20">
    <property type="entry name" value="MFS general substrate transporter like domains"/>
    <property type="match status" value="2"/>
</dbReference>
<feature type="transmembrane region" description="Helical" evidence="5">
    <location>
        <begin position="159"/>
        <end position="177"/>
    </location>
</feature>
<dbReference type="Pfam" id="PF07690">
    <property type="entry name" value="MFS_1"/>
    <property type="match status" value="1"/>
</dbReference>
<feature type="transmembrane region" description="Helical" evidence="5">
    <location>
        <begin position="63"/>
        <end position="86"/>
    </location>
</feature>
<dbReference type="InterPro" id="IPR011701">
    <property type="entry name" value="MFS"/>
</dbReference>
<dbReference type="InterPro" id="IPR052952">
    <property type="entry name" value="MFS-Transporter"/>
</dbReference>
<gene>
    <name evidence="7" type="ORF">FAB82_14425</name>
</gene>
<evidence type="ECO:0000313" key="8">
    <source>
        <dbReference type="Proteomes" id="UP000308760"/>
    </source>
</evidence>
<dbReference type="PANTHER" id="PTHR23527">
    <property type="entry name" value="BLL3282 PROTEIN"/>
    <property type="match status" value="1"/>
</dbReference>
<dbReference type="PROSITE" id="PS50850">
    <property type="entry name" value="MFS"/>
    <property type="match status" value="1"/>
</dbReference>
<dbReference type="SUPFAM" id="SSF103473">
    <property type="entry name" value="MFS general substrate transporter"/>
    <property type="match status" value="1"/>
</dbReference>
<feature type="transmembrane region" description="Helical" evidence="5">
    <location>
        <begin position="98"/>
        <end position="127"/>
    </location>
</feature>
<dbReference type="Proteomes" id="UP000308760">
    <property type="component" value="Unassembled WGS sequence"/>
</dbReference>
<feature type="transmembrane region" description="Helical" evidence="5">
    <location>
        <begin position="30"/>
        <end position="51"/>
    </location>
</feature>
<dbReference type="AlphaFoldDB" id="A0A4V4HS94"/>
<feature type="transmembrane region" description="Helical" evidence="5">
    <location>
        <begin position="221"/>
        <end position="242"/>
    </location>
</feature>
<accession>A0A4V4HS94</accession>
<evidence type="ECO:0000256" key="5">
    <source>
        <dbReference type="SAM" id="Phobius"/>
    </source>
</evidence>